<dbReference type="Proteomes" id="UP000002318">
    <property type="component" value="Chromosome"/>
</dbReference>
<dbReference type="InterPro" id="IPR036388">
    <property type="entry name" value="WH-like_DNA-bd_sf"/>
</dbReference>
<dbReference type="HOGENOM" id="CLU_111585_2_1_12"/>
<keyword evidence="3" id="KW-0804">Transcription</keyword>
<evidence type="ECO:0000313" key="6">
    <source>
        <dbReference type="Proteomes" id="UP000002318"/>
    </source>
</evidence>
<keyword evidence="2" id="KW-0238">DNA-binding</keyword>
<protein>
    <submittedName>
        <fullName evidence="5">Transcriptional regulator, HxlR family</fullName>
    </submittedName>
</protein>
<dbReference type="eggNOG" id="COG1733">
    <property type="taxonomic scope" value="Bacteria"/>
</dbReference>
<dbReference type="AlphaFoldDB" id="E1R248"/>
<dbReference type="InterPro" id="IPR002577">
    <property type="entry name" value="HTH_HxlR"/>
</dbReference>
<dbReference type="STRING" id="573413.Spirs_2830"/>
<name>E1R248_SEDSS</name>
<dbReference type="Gene3D" id="1.10.10.10">
    <property type="entry name" value="Winged helix-like DNA-binding domain superfamily/Winged helix DNA-binding domain"/>
    <property type="match status" value="1"/>
</dbReference>
<reference evidence="5 6" key="1">
    <citation type="journal article" date="2010" name="Stand. Genomic Sci.">
        <title>Complete genome sequence of Spirochaeta smaragdinae type strain (SEBR 4228).</title>
        <authorList>
            <person name="Mavromatis K."/>
            <person name="Yasawong M."/>
            <person name="Chertkov O."/>
            <person name="Lapidus A."/>
            <person name="Lucas S."/>
            <person name="Nolan M."/>
            <person name="Del Rio T.G."/>
            <person name="Tice H."/>
            <person name="Cheng J.F."/>
            <person name="Pitluck S."/>
            <person name="Liolios K."/>
            <person name="Ivanova N."/>
            <person name="Tapia R."/>
            <person name="Han C."/>
            <person name="Bruce D."/>
            <person name="Goodwin L."/>
            <person name="Pati A."/>
            <person name="Chen A."/>
            <person name="Palaniappan K."/>
            <person name="Land M."/>
            <person name="Hauser L."/>
            <person name="Chang Y.J."/>
            <person name="Jeffries C.D."/>
            <person name="Detter J.C."/>
            <person name="Rohde M."/>
            <person name="Brambilla E."/>
            <person name="Spring S."/>
            <person name="Goker M."/>
            <person name="Sikorski J."/>
            <person name="Woyke T."/>
            <person name="Bristow J."/>
            <person name="Eisen J.A."/>
            <person name="Markowitz V."/>
            <person name="Hugenholtz P."/>
            <person name="Klenk H.P."/>
            <person name="Kyrpides N.C."/>
        </authorList>
    </citation>
    <scope>NUCLEOTIDE SEQUENCE [LARGE SCALE GENOMIC DNA]</scope>
    <source>
        <strain evidence="6">DSM 11293 / JCM 15392 / SEBR 4228</strain>
    </source>
</reference>
<dbReference type="KEGG" id="ssm:Spirs_2830"/>
<dbReference type="Pfam" id="PF01638">
    <property type="entry name" value="HxlR"/>
    <property type="match status" value="1"/>
</dbReference>
<keyword evidence="1" id="KW-0805">Transcription regulation</keyword>
<sequence length="128" mass="14753">MQNDDQQKVLDCPVRSVLADISGKWNTLIIIMLAERPYRFGQLRRHIPDISQRMLTQTLRNLQRCGYVNREVFPTKPPSVEYSLTDLGRSISEPLQALIQWAELHSDAVKTARKNYDMVENRGGGNIR</sequence>
<dbReference type="SUPFAM" id="SSF46785">
    <property type="entry name" value="Winged helix' DNA-binding domain"/>
    <property type="match status" value="1"/>
</dbReference>
<proteinExistence type="predicted"/>
<evidence type="ECO:0000256" key="3">
    <source>
        <dbReference type="ARBA" id="ARBA00023163"/>
    </source>
</evidence>
<dbReference type="PROSITE" id="PS51118">
    <property type="entry name" value="HTH_HXLR"/>
    <property type="match status" value="1"/>
</dbReference>
<gene>
    <name evidence="5" type="ordered locus">Spirs_2830</name>
</gene>
<evidence type="ECO:0000256" key="1">
    <source>
        <dbReference type="ARBA" id="ARBA00023015"/>
    </source>
</evidence>
<evidence type="ECO:0000256" key="2">
    <source>
        <dbReference type="ARBA" id="ARBA00023125"/>
    </source>
</evidence>
<feature type="domain" description="HTH hxlR-type" evidence="4">
    <location>
        <begin position="12"/>
        <end position="110"/>
    </location>
</feature>
<dbReference type="GO" id="GO:0003677">
    <property type="term" value="F:DNA binding"/>
    <property type="evidence" value="ECO:0007669"/>
    <property type="project" value="UniProtKB-KW"/>
</dbReference>
<dbReference type="PANTHER" id="PTHR33204">
    <property type="entry name" value="TRANSCRIPTIONAL REGULATOR, MARR FAMILY"/>
    <property type="match status" value="1"/>
</dbReference>
<organism evidence="5 6">
    <name type="scientific">Sediminispirochaeta smaragdinae (strain DSM 11293 / JCM 15392 / SEBR 4228)</name>
    <name type="common">Spirochaeta smaragdinae</name>
    <dbReference type="NCBI Taxonomy" id="573413"/>
    <lineage>
        <taxon>Bacteria</taxon>
        <taxon>Pseudomonadati</taxon>
        <taxon>Spirochaetota</taxon>
        <taxon>Spirochaetia</taxon>
        <taxon>Spirochaetales</taxon>
        <taxon>Spirochaetaceae</taxon>
        <taxon>Sediminispirochaeta</taxon>
    </lineage>
</organism>
<dbReference type="InterPro" id="IPR036390">
    <property type="entry name" value="WH_DNA-bd_sf"/>
</dbReference>
<evidence type="ECO:0000259" key="4">
    <source>
        <dbReference type="PROSITE" id="PS51118"/>
    </source>
</evidence>
<accession>E1R248</accession>
<dbReference type="EMBL" id="CP002116">
    <property type="protein sequence ID" value="ADK81933.1"/>
    <property type="molecule type" value="Genomic_DNA"/>
</dbReference>
<dbReference type="OrthoDB" id="9791143at2"/>
<evidence type="ECO:0000313" key="5">
    <source>
        <dbReference type="EMBL" id="ADK81933.1"/>
    </source>
</evidence>
<dbReference type="RefSeq" id="WP_013255392.1">
    <property type="nucleotide sequence ID" value="NC_014364.1"/>
</dbReference>
<dbReference type="PANTHER" id="PTHR33204:SF39">
    <property type="entry name" value="TRANSCRIPTIONAL REGULATORY PROTEIN"/>
    <property type="match status" value="1"/>
</dbReference>
<keyword evidence="6" id="KW-1185">Reference proteome</keyword>